<proteinExistence type="predicted"/>
<keyword evidence="2" id="KW-1185">Reference proteome</keyword>
<dbReference type="EMBL" id="CAVMJV010000031">
    <property type="protein sequence ID" value="CAK5076963.1"/>
    <property type="molecule type" value="Genomic_DNA"/>
</dbReference>
<protein>
    <submittedName>
        <fullName evidence="1">Uncharacterized protein</fullName>
    </submittedName>
</protein>
<evidence type="ECO:0000313" key="2">
    <source>
        <dbReference type="Proteomes" id="UP001497535"/>
    </source>
</evidence>
<reference evidence="1" key="1">
    <citation type="submission" date="2023-11" db="EMBL/GenBank/DDBJ databases">
        <authorList>
            <person name="Poullet M."/>
        </authorList>
    </citation>
    <scope>NUCLEOTIDE SEQUENCE</scope>
    <source>
        <strain evidence="1">E1834</strain>
    </source>
</reference>
<comment type="caution">
    <text evidence="1">The sequence shown here is derived from an EMBL/GenBank/DDBJ whole genome shotgun (WGS) entry which is preliminary data.</text>
</comment>
<evidence type="ECO:0000313" key="1">
    <source>
        <dbReference type="EMBL" id="CAK5076963.1"/>
    </source>
</evidence>
<gene>
    <name evidence="1" type="ORF">MENTE1834_LOCUS23841</name>
</gene>
<name>A0ACB0ZDG3_MELEN</name>
<dbReference type="Proteomes" id="UP001497535">
    <property type="component" value="Unassembled WGS sequence"/>
</dbReference>
<organism evidence="1 2">
    <name type="scientific">Meloidogyne enterolobii</name>
    <name type="common">Root-knot nematode worm</name>
    <name type="synonym">Meloidogyne mayaguensis</name>
    <dbReference type="NCBI Taxonomy" id="390850"/>
    <lineage>
        <taxon>Eukaryota</taxon>
        <taxon>Metazoa</taxon>
        <taxon>Ecdysozoa</taxon>
        <taxon>Nematoda</taxon>
        <taxon>Chromadorea</taxon>
        <taxon>Rhabditida</taxon>
        <taxon>Tylenchina</taxon>
        <taxon>Tylenchomorpha</taxon>
        <taxon>Tylenchoidea</taxon>
        <taxon>Meloidogynidae</taxon>
        <taxon>Meloidogyninae</taxon>
        <taxon>Meloidogyne</taxon>
    </lineage>
</organism>
<sequence length="275" mass="31843">MLRNFIKINLLFIFIITKNDGMDPEKDTIEYFLRRSGAFGTTNSLIQEDIQNNPNVEINSSTPIQANPFHPFYNQNIQPPQFNPNFHQQNMFSPSSTNQFPYSSNFQYFGGHYPNNQHFIPNHPSIYSGDSSHSGTVQNLPENFQVNQGFPSVYNTNLLPTQQASSSSFNNIIEGTTKSGKRRDQQRFRDQEKEDINSIKDACNNNTLIELPTNFGDYWYFLKNRIYKNFKYQSCYNGSRSSAYYRCKDCRGALSYKEGFEIKENQKHSCVEIGN</sequence>
<accession>A0ACB0ZDG3</accession>